<dbReference type="InterPro" id="IPR023023">
    <property type="entry name" value="dNTPase_2"/>
</dbReference>
<sequence>MNHAQVPHRIVYSAGDRERFVAESPKNPERTDFERDRARIVHSSALRRLGAKTQVLGPISDDFVRTRLTHSLEVAQVGRELGKELGADPDVVEAACLSHDLGHPPFGHNGERVLNDLAQDAGGFEGNAQTLRIVVRLEPKVVAPDGAPSGLNLTRATLDAIAKYPWKRGQGPDPDKSMKKFGVYEDDAEVFTWMRGDVPAGRRCLEAQIMDLSDDIGYCVHDVEDAIATHAMDVSHVGDDEHVAGIIDSTLQWYGGGASADELEAAMERLLTLPVWLHRFDGTYADLAALKNLTSQLIGRFCQSVVAATREVAGDGPLGRHHADLVIPRDVRAEIQLLKGIAVHYVMSPRETEPVYLHQRTILADLVDALLESRGQHLEEPFATAWQHADGDAERLRVVIDQVATLTDISASQWHARLCGLLSTQWT</sequence>
<dbReference type="NCBIfam" id="NF002829">
    <property type="entry name" value="PRK03007.1"/>
    <property type="match status" value="1"/>
</dbReference>
<evidence type="ECO:0000259" key="3">
    <source>
        <dbReference type="PROSITE" id="PS51831"/>
    </source>
</evidence>
<evidence type="ECO:0000256" key="2">
    <source>
        <dbReference type="HAMAP-Rule" id="MF_01212"/>
    </source>
</evidence>
<dbReference type="SMART" id="SM00471">
    <property type="entry name" value="HDc"/>
    <property type="match status" value="1"/>
</dbReference>
<dbReference type="InterPro" id="IPR006674">
    <property type="entry name" value="HD_domain"/>
</dbReference>
<dbReference type="Proteomes" id="UP000198976">
    <property type="component" value="Chromosome I"/>
</dbReference>
<protein>
    <recommendedName>
        <fullName evidence="2">Deoxyguanosinetriphosphate triphosphohydrolase-like protein</fullName>
    </recommendedName>
</protein>
<proteinExistence type="inferred from homology"/>
<evidence type="ECO:0000313" key="4">
    <source>
        <dbReference type="EMBL" id="SDT90439.1"/>
    </source>
</evidence>
<dbReference type="Gene3D" id="1.10.3210.10">
    <property type="entry name" value="Hypothetical protein af1432"/>
    <property type="match status" value="1"/>
</dbReference>
<organism evidence="4 5">
    <name type="scientific">Schaalia radingae</name>
    <dbReference type="NCBI Taxonomy" id="131110"/>
    <lineage>
        <taxon>Bacteria</taxon>
        <taxon>Bacillati</taxon>
        <taxon>Actinomycetota</taxon>
        <taxon>Actinomycetes</taxon>
        <taxon>Actinomycetales</taxon>
        <taxon>Actinomycetaceae</taxon>
        <taxon>Schaalia</taxon>
    </lineage>
</organism>
<dbReference type="PANTHER" id="PTHR11373">
    <property type="entry name" value="DEOXYNUCLEOSIDE TRIPHOSPHATE TRIPHOSPHOHYDROLASE"/>
    <property type="match status" value="1"/>
</dbReference>
<keyword evidence="5" id="KW-1185">Reference proteome</keyword>
<dbReference type="InterPro" id="IPR006261">
    <property type="entry name" value="dGTPase"/>
</dbReference>
<reference evidence="4 5" key="1">
    <citation type="submission" date="2016-10" db="EMBL/GenBank/DDBJ databases">
        <authorList>
            <person name="Varghese N."/>
            <person name="Submissions S."/>
        </authorList>
    </citation>
    <scope>NUCLEOTIDE SEQUENCE [LARGE SCALE GENOMIC DNA]</scope>
    <source>
        <strain evidence="4 5">DSM 9169</strain>
    </source>
</reference>
<dbReference type="Pfam" id="PF01966">
    <property type="entry name" value="HD"/>
    <property type="match status" value="1"/>
</dbReference>
<dbReference type="PROSITE" id="PS51831">
    <property type="entry name" value="HD"/>
    <property type="match status" value="1"/>
</dbReference>
<keyword evidence="1 2" id="KW-0378">Hydrolase</keyword>
<dbReference type="InterPro" id="IPR050135">
    <property type="entry name" value="dGTPase-like"/>
</dbReference>
<dbReference type="SUPFAM" id="SSF109604">
    <property type="entry name" value="HD-domain/PDEase-like"/>
    <property type="match status" value="1"/>
</dbReference>
<dbReference type="InterPro" id="IPR026875">
    <property type="entry name" value="PHydrolase_assoc_dom"/>
</dbReference>
<comment type="similarity">
    <text evidence="2">Belongs to the dGTPase family. Type 2 subfamily.</text>
</comment>
<dbReference type="EMBL" id="LT629792">
    <property type="protein sequence ID" value="SDT90439.1"/>
    <property type="molecule type" value="Genomic_DNA"/>
</dbReference>
<accession>A0ABY0V6Q5</accession>
<evidence type="ECO:0000256" key="1">
    <source>
        <dbReference type="ARBA" id="ARBA00022801"/>
    </source>
</evidence>
<dbReference type="InterPro" id="IPR003607">
    <property type="entry name" value="HD/PDEase_dom"/>
</dbReference>
<feature type="domain" description="HD" evidence="3">
    <location>
        <begin position="67"/>
        <end position="219"/>
    </location>
</feature>
<dbReference type="PANTHER" id="PTHR11373:SF32">
    <property type="entry name" value="DEOXYGUANOSINETRIPHOSPHATE TRIPHOSPHOHYDROLASE"/>
    <property type="match status" value="1"/>
</dbReference>
<evidence type="ECO:0000313" key="5">
    <source>
        <dbReference type="Proteomes" id="UP000198976"/>
    </source>
</evidence>
<name>A0ABY0V6Q5_9ACTO</name>
<dbReference type="Pfam" id="PF13286">
    <property type="entry name" value="HD_assoc"/>
    <property type="match status" value="1"/>
</dbReference>
<dbReference type="HAMAP" id="MF_01212">
    <property type="entry name" value="dGTPase_type2"/>
    <property type="match status" value="1"/>
</dbReference>
<gene>
    <name evidence="4" type="ORF">SAMN04489714_0746</name>
</gene>
<dbReference type="NCBIfam" id="TIGR01353">
    <property type="entry name" value="dGTP_triPase"/>
    <property type="match status" value="1"/>
</dbReference>
<dbReference type="CDD" id="cd00077">
    <property type="entry name" value="HDc"/>
    <property type="match status" value="1"/>
</dbReference>
<dbReference type="RefSeq" id="WP_092649081.1">
    <property type="nucleotide sequence ID" value="NZ_LT629792.1"/>
</dbReference>